<dbReference type="PANTHER" id="PTHR10209">
    <property type="entry name" value="OXIDOREDUCTASE, 2OG-FE II OXYGENASE FAMILY PROTEIN"/>
    <property type="match status" value="1"/>
</dbReference>
<evidence type="ECO:0000259" key="5">
    <source>
        <dbReference type="PROSITE" id="PS51471"/>
    </source>
</evidence>
<evidence type="ECO:0000256" key="3">
    <source>
        <dbReference type="ARBA" id="ARBA00023002"/>
    </source>
</evidence>
<accession>A0A9R1JD53</accession>
<evidence type="ECO:0000313" key="6">
    <source>
        <dbReference type="EMBL" id="KAF7013121.1"/>
    </source>
</evidence>
<evidence type="ECO:0000256" key="2">
    <source>
        <dbReference type="ARBA" id="ARBA00022723"/>
    </source>
</evidence>
<dbReference type="InterPro" id="IPR044861">
    <property type="entry name" value="IPNS-like_FE2OG_OXY"/>
</dbReference>
<dbReference type="InterPro" id="IPR005123">
    <property type="entry name" value="Oxoglu/Fe-dep_dioxygenase_dom"/>
</dbReference>
<evidence type="ECO:0000256" key="1">
    <source>
        <dbReference type="ARBA" id="ARBA00008056"/>
    </source>
</evidence>
<keyword evidence="3" id="KW-0560">Oxidoreductase</keyword>
<dbReference type="PROSITE" id="PS51471">
    <property type="entry name" value="FE2OG_OXY"/>
    <property type="match status" value="1"/>
</dbReference>
<feature type="domain" description="Fe2OG dioxygenase" evidence="5">
    <location>
        <begin position="39"/>
        <end position="140"/>
    </location>
</feature>
<comment type="similarity">
    <text evidence="1">Belongs to the iron/ascorbate-dependent oxidoreductase family.</text>
</comment>
<protein>
    <recommendedName>
        <fullName evidence="5">Fe2OG dioxygenase domain-containing protein</fullName>
    </recommendedName>
</protein>
<organism evidence="6">
    <name type="scientific">Triticum aestivum</name>
    <name type="common">Wheat</name>
    <dbReference type="NCBI Taxonomy" id="4565"/>
    <lineage>
        <taxon>Eukaryota</taxon>
        <taxon>Viridiplantae</taxon>
        <taxon>Streptophyta</taxon>
        <taxon>Embryophyta</taxon>
        <taxon>Tracheophyta</taxon>
        <taxon>Spermatophyta</taxon>
        <taxon>Magnoliopsida</taxon>
        <taxon>Liliopsida</taxon>
        <taxon>Poales</taxon>
        <taxon>Poaceae</taxon>
        <taxon>BOP clade</taxon>
        <taxon>Pooideae</taxon>
        <taxon>Triticodae</taxon>
        <taxon>Triticeae</taxon>
        <taxon>Triticinae</taxon>
        <taxon>Triticum</taxon>
    </lineage>
</organism>
<name>A0A9R1JD53_WHEAT</name>
<dbReference type="PANTHER" id="PTHR10209:SF813">
    <property type="entry name" value="GENOME ASSEMBLY, CHROMOSOME: II"/>
    <property type="match status" value="1"/>
</dbReference>
<dbReference type="AlphaFoldDB" id="A0A9R1JD53"/>
<dbReference type="InterPro" id="IPR027443">
    <property type="entry name" value="IPNS-like_sf"/>
</dbReference>
<reference evidence="6" key="1">
    <citation type="journal article" date="2017" name="Gigascience">
        <title>The first near-complete assembly of the hexaploid bread wheat genome, Triticum aestivum.</title>
        <authorList>
            <person name="Zimin A.V."/>
            <person name="Puiu D."/>
            <person name="Hall R."/>
            <person name="Kingan S."/>
            <person name="Clavijo B.J."/>
            <person name="Salzberg S.L."/>
        </authorList>
    </citation>
    <scope>NUCLEOTIDE SEQUENCE</scope>
    <source>
        <tissue evidence="6">Leaf</tissue>
    </source>
</reference>
<dbReference type="Gene3D" id="2.60.120.330">
    <property type="entry name" value="B-lactam Antibiotic, Isopenicillin N Synthase, Chain"/>
    <property type="match status" value="1"/>
</dbReference>
<dbReference type="OrthoDB" id="644771at2759"/>
<evidence type="ECO:0000256" key="4">
    <source>
        <dbReference type="ARBA" id="ARBA00023004"/>
    </source>
</evidence>
<reference evidence="6" key="2">
    <citation type="submission" date="2020-03" db="EMBL/GenBank/DDBJ databases">
        <title>The second near-complete assembly of the hexaploid bread wheat (Triticum aestivum) genome.</title>
        <authorList>
            <person name="Zimin A.V."/>
            <person name="Puiu D."/>
            <person name="Shumante A."/>
            <person name="Alonge M."/>
            <person name="Salzberg S.L."/>
        </authorList>
    </citation>
    <scope>NUCLEOTIDE SEQUENCE</scope>
    <source>
        <tissue evidence="6">Leaf</tissue>
    </source>
</reference>
<sequence length="191" mass="21577">KALFEYAHHLKNLGNTLFKLLSEALGLKPSHRADIECNQGQVLLCHYYPPYSQSELAIGTCRHSDGGFLTILLQGENGGLQIFNEDQWVDVTPMPRAFIVNISDLLQLISNDGSRSVEHRILVKNIAPWVSIAYSFGTHIDPTSTRIYSPIKELLFDENQLLYRETLASDDIKHYYSIGLDAKTAISHYQL</sequence>
<comment type="caution">
    <text evidence="6">The sequence shown here is derived from an EMBL/GenBank/DDBJ whole genome shotgun (WGS) entry which is preliminary data.</text>
</comment>
<feature type="non-terminal residue" evidence="6">
    <location>
        <position position="1"/>
    </location>
</feature>
<proteinExistence type="inferred from homology"/>
<dbReference type="Proteomes" id="UP000815260">
    <property type="component" value="Chromosome 2D"/>
</dbReference>
<keyword evidence="2" id="KW-0479">Metal-binding</keyword>
<gene>
    <name evidence="6" type="ORF">CFC21_027239</name>
</gene>
<dbReference type="Pfam" id="PF03171">
    <property type="entry name" value="2OG-FeII_Oxy"/>
    <property type="match status" value="1"/>
</dbReference>
<dbReference type="GO" id="GO:0046872">
    <property type="term" value="F:metal ion binding"/>
    <property type="evidence" value="ECO:0007669"/>
    <property type="project" value="UniProtKB-KW"/>
</dbReference>
<keyword evidence="4" id="KW-0408">Iron</keyword>
<dbReference type="GO" id="GO:0051213">
    <property type="term" value="F:dioxygenase activity"/>
    <property type="evidence" value="ECO:0007669"/>
    <property type="project" value="UniProtKB-ARBA"/>
</dbReference>
<dbReference type="SUPFAM" id="SSF51197">
    <property type="entry name" value="Clavaminate synthase-like"/>
    <property type="match status" value="1"/>
</dbReference>
<dbReference type="EMBL" id="CM022216">
    <property type="protein sequence ID" value="KAF7013121.1"/>
    <property type="molecule type" value="Genomic_DNA"/>
</dbReference>